<dbReference type="AlphaFoldDB" id="A0A3S1BV10"/>
<comment type="caution">
    <text evidence="3">The sequence shown here is derived from an EMBL/GenBank/DDBJ whole genome shotgun (WGS) entry which is preliminary data.</text>
</comment>
<accession>A0A3S1BV10</accession>
<proteinExistence type="predicted"/>
<dbReference type="EMBL" id="RQTK01000005">
    <property type="protein sequence ID" value="RUS91876.1"/>
    <property type="molecule type" value="Genomic_DNA"/>
</dbReference>
<sequence length="240" mass="26415">MEFQSRCAMYIIAAAIVSECISGVMFQFHPLDVPANWTNQESICKGLGYEGLAVIIDPEAYNYAMKITEHSRITLAMGVYLGGRYRPELDLFAWDDGTIITPDAPLDTANMGDPTSRFYLMKRSGLLVQSTGQDLKLGLCGNHKNPPGESRGTTTRGQMVATVKPILSVSQLPTYVECVLTCSLDHECRAVEYDLDLLSCSLIGQYTSTGVTPNPRIFTYVREVFSVQVDTAVKKKGKGH</sequence>
<dbReference type="SUPFAM" id="SSF56436">
    <property type="entry name" value="C-type lectin-like"/>
    <property type="match status" value="1"/>
</dbReference>
<evidence type="ECO:0000259" key="2">
    <source>
        <dbReference type="Pfam" id="PF00024"/>
    </source>
</evidence>
<evidence type="ECO:0000256" key="1">
    <source>
        <dbReference type="SAM" id="Phobius"/>
    </source>
</evidence>
<feature type="domain" description="Apple" evidence="2">
    <location>
        <begin position="167"/>
        <end position="219"/>
    </location>
</feature>
<dbReference type="Pfam" id="PF00024">
    <property type="entry name" value="PAN_1"/>
    <property type="match status" value="1"/>
</dbReference>
<protein>
    <recommendedName>
        <fullName evidence="2">Apple domain-containing protein</fullName>
    </recommendedName>
</protein>
<dbReference type="OrthoDB" id="6062171at2759"/>
<reference evidence="3 4" key="1">
    <citation type="submission" date="2019-01" db="EMBL/GenBank/DDBJ databases">
        <title>A draft genome assembly of the solar-powered sea slug Elysia chlorotica.</title>
        <authorList>
            <person name="Cai H."/>
            <person name="Li Q."/>
            <person name="Fang X."/>
            <person name="Li J."/>
            <person name="Curtis N.E."/>
            <person name="Altenburger A."/>
            <person name="Shibata T."/>
            <person name="Feng M."/>
            <person name="Maeda T."/>
            <person name="Schwartz J.A."/>
            <person name="Shigenobu S."/>
            <person name="Lundholm N."/>
            <person name="Nishiyama T."/>
            <person name="Yang H."/>
            <person name="Hasebe M."/>
            <person name="Li S."/>
            <person name="Pierce S.K."/>
            <person name="Wang J."/>
        </authorList>
    </citation>
    <scope>NUCLEOTIDE SEQUENCE [LARGE SCALE GENOMIC DNA]</scope>
    <source>
        <strain evidence="3">EC2010</strain>
        <tissue evidence="3">Whole organism of an adult</tissue>
    </source>
</reference>
<dbReference type="Proteomes" id="UP000271974">
    <property type="component" value="Unassembled WGS sequence"/>
</dbReference>
<organism evidence="3 4">
    <name type="scientific">Elysia chlorotica</name>
    <name type="common">Eastern emerald elysia</name>
    <name type="synonym">Sea slug</name>
    <dbReference type="NCBI Taxonomy" id="188477"/>
    <lineage>
        <taxon>Eukaryota</taxon>
        <taxon>Metazoa</taxon>
        <taxon>Spiralia</taxon>
        <taxon>Lophotrochozoa</taxon>
        <taxon>Mollusca</taxon>
        <taxon>Gastropoda</taxon>
        <taxon>Heterobranchia</taxon>
        <taxon>Euthyneura</taxon>
        <taxon>Panpulmonata</taxon>
        <taxon>Sacoglossa</taxon>
        <taxon>Placobranchoidea</taxon>
        <taxon>Plakobranchidae</taxon>
        <taxon>Elysia</taxon>
    </lineage>
</organism>
<evidence type="ECO:0000313" key="4">
    <source>
        <dbReference type="Proteomes" id="UP000271974"/>
    </source>
</evidence>
<dbReference type="InterPro" id="IPR003609">
    <property type="entry name" value="Pan_app"/>
</dbReference>
<gene>
    <name evidence="3" type="ORF">EGW08_000447</name>
</gene>
<dbReference type="InterPro" id="IPR016187">
    <property type="entry name" value="CTDL_fold"/>
</dbReference>
<dbReference type="CDD" id="cd00037">
    <property type="entry name" value="CLECT"/>
    <property type="match status" value="1"/>
</dbReference>
<evidence type="ECO:0000313" key="3">
    <source>
        <dbReference type="EMBL" id="RUS91876.1"/>
    </source>
</evidence>
<keyword evidence="1" id="KW-1133">Transmembrane helix</keyword>
<keyword evidence="1" id="KW-0812">Transmembrane</keyword>
<keyword evidence="4" id="KW-1185">Reference proteome</keyword>
<name>A0A3S1BV10_ELYCH</name>
<keyword evidence="1" id="KW-0472">Membrane</keyword>
<feature type="transmembrane region" description="Helical" evidence="1">
    <location>
        <begin position="7"/>
        <end position="28"/>
    </location>
</feature>